<evidence type="ECO:0000313" key="1">
    <source>
        <dbReference type="EMBL" id="MST85265.1"/>
    </source>
</evidence>
<gene>
    <name evidence="1" type="ORF">FYJ73_11415</name>
</gene>
<organism evidence="1 2">
    <name type="scientific">Hallella mizrahii</name>
    <dbReference type="NCBI Taxonomy" id="2606637"/>
    <lineage>
        <taxon>Bacteria</taxon>
        <taxon>Pseudomonadati</taxon>
        <taxon>Bacteroidota</taxon>
        <taxon>Bacteroidia</taxon>
        <taxon>Bacteroidales</taxon>
        <taxon>Prevotellaceae</taxon>
        <taxon>Hallella</taxon>
    </lineage>
</organism>
<dbReference type="RefSeq" id="WP_154534851.1">
    <property type="nucleotide sequence ID" value="NZ_VUNG01000033.1"/>
</dbReference>
<protein>
    <submittedName>
        <fullName evidence="1">Uncharacterized protein</fullName>
    </submittedName>
</protein>
<name>A0A7K0KIH8_9BACT</name>
<accession>A0A7K0KIH8</accession>
<dbReference type="AlphaFoldDB" id="A0A7K0KIH8"/>
<comment type="caution">
    <text evidence="1">The sequence shown here is derived from an EMBL/GenBank/DDBJ whole genome shotgun (WGS) entry which is preliminary data.</text>
</comment>
<dbReference type="Proteomes" id="UP000438914">
    <property type="component" value="Unassembled WGS sequence"/>
</dbReference>
<reference evidence="1 2" key="1">
    <citation type="submission" date="2019-08" db="EMBL/GenBank/DDBJ databases">
        <title>In-depth cultivation of the pig gut microbiome towards novel bacterial diversity and tailored functional studies.</title>
        <authorList>
            <person name="Wylensek D."/>
            <person name="Hitch T.C.A."/>
            <person name="Clavel T."/>
        </authorList>
    </citation>
    <scope>NUCLEOTIDE SEQUENCE [LARGE SCALE GENOMIC DNA]</scope>
    <source>
        <strain evidence="1 2">LKV-178-WT-2A</strain>
    </source>
</reference>
<sequence length="172" mass="20019">MSKTEVKKYIKSLDRQGLEQLVLDLYTARKEAKEFLDYAVHPNDNAKYEQYKEIITKEFFPKRGDGKMRFSVCKKAVKDFKSLDPDPVLLCDLMLYIPECASKVANSWGDLWESFYDSAYTNFVNALKEISKQGLQSHFQKRVDKIIANCQSSGYGFPDIMEDAYAEYWNED</sequence>
<dbReference type="Pfam" id="PF19652">
    <property type="entry name" value="DUF6155"/>
    <property type="match status" value="1"/>
</dbReference>
<dbReference type="EMBL" id="VUNG01000033">
    <property type="protein sequence ID" value="MST85265.1"/>
    <property type="molecule type" value="Genomic_DNA"/>
</dbReference>
<keyword evidence="2" id="KW-1185">Reference proteome</keyword>
<evidence type="ECO:0000313" key="2">
    <source>
        <dbReference type="Proteomes" id="UP000438914"/>
    </source>
</evidence>
<proteinExistence type="predicted"/>
<dbReference type="InterPro" id="IPR046153">
    <property type="entry name" value="DUF6155"/>
</dbReference>